<dbReference type="SMART" id="SM00347">
    <property type="entry name" value="HTH_MARR"/>
    <property type="match status" value="1"/>
</dbReference>
<gene>
    <name evidence="5" type="ORF">BTM29_01540</name>
</gene>
<sequence>MIDPRETIIFQVRNLHLKLDRYVKSEYPIFHEGKGPMSKTQSMAIGFFYRNKNKEVFQKDLEEAMSISKSTASGLVSRMVKNGMVERTPSEHDARYKRIRLTKETMSEMNKIDTAADHLENSLKRDISAEDLKVFFKVLRKIHDNAE</sequence>
<dbReference type="InterPro" id="IPR036388">
    <property type="entry name" value="WH-like_DNA-bd_sf"/>
</dbReference>
<keyword evidence="2" id="KW-0238">DNA-binding</keyword>
<reference evidence="5" key="1">
    <citation type="journal article" date="2017" name="Int. J. Syst. Evol. Microbiol.">
        <title>Lactobacillus allii sp. nov. isolated from scallion kimchi.</title>
        <authorList>
            <person name="Jung M.Y."/>
            <person name="Lee S.H."/>
            <person name="Lee M."/>
            <person name="Song J.H."/>
            <person name="Chang J.Y."/>
        </authorList>
    </citation>
    <scope>NUCLEOTIDE SEQUENCE</scope>
    <source>
        <strain evidence="5">WiKim39</strain>
    </source>
</reference>
<feature type="domain" description="HTH marR-type" evidence="4">
    <location>
        <begin position="5"/>
        <end position="144"/>
    </location>
</feature>
<keyword evidence="6" id="KW-1185">Reference proteome</keyword>
<dbReference type="GO" id="GO:0003700">
    <property type="term" value="F:DNA-binding transcription factor activity"/>
    <property type="evidence" value="ECO:0007669"/>
    <property type="project" value="InterPro"/>
</dbReference>
<dbReference type="PRINTS" id="PR00598">
    <property type="entry name" value="HTHMARR"/>
</dbReference>
<dbReference type="Proteomes" id="UP000187499">
    <property type="component" value="Chromosome"/>
</dbReference>
<dbReference type="Pfam" id="PF12802">
    <property type="entry name" value="MarR_2"/>
    <property type="match status" value="1"/>
</dbReference>
<dbReference type="OrthoDB" id="384891at2"/>
<dbReference type="EMBL" id="CP019323">
    <property type="protein sequence ID" value="APX71313.1"/>
    <property type="molecule type" value="Genomic_DNA"/>
</dbReference>
<evidence type="ECO:0000256" key="2">
    <source>
        <dbReference type="ARBA" id="ARBA00023125"/>
    </source>
</evidence>
<dbReference type="AlphaFoldDB" id="A0A1P8Q0B6"/>
<dbReference type="Gene3D" id="1.10.10.10">
    <property type="entry name" value="Winged helix-like DNA-binding domain superfamily/Winged helix DNA-binding domain"/>
    <property type="match status" value="1"/>
</dbReference>
<dbReference type="InterPro" id="IPR000835">
    <property type="entry name" value="HTH_MarR-typ"/>
</dbReference>
<dbReference type="RefSeq" id="WP_076613817.1">
    <property type="nucleotide sequence ID" value="NZ_CP019323.1"/>
</dbReference>
<accession>A0A1P8Q0B6</accession>
<dbReference type="PANTHER" id="PTHR42756:SF1">
    <property type="entry name" value="TRANSCRIPTIONAL REPRESSOR OF EMRAB OPERON"/>
    <property type="match status" value="1"/>
</dbReference>
<dbReference type="InterPro" id="IPR036390">
    <property type="entry name" value="WH_DNA-bd_sf"/>
</dbReference>
<evidence type="ECO:0000259" key="4">
    <source>
        <dbReference type="PROSITE" id="PS50995"/>
    </source>
</evidence>
<evidence type="ECO:0000313" key="5">
    <source>
        <dbReference type="EMBL" id="APX71313.1"/>
    </source>
</evidence>
<dbReference type="KEGG" id="lalw:BTM29_01540"/>
<organism evidence="5 6">
    <name type="scientific">Companilactobacillus allii</name>
    <dbReference type="NCBI Taxonomy" id="1847728"/>
    <lineage>
        <taxon>Bacteria</taxon>
        <taxon>Bacillati</taxon>
        <taxon>Bacillota</taxon>
        <taxon>Bacilli</taxon>
        <taxon>Lactobacillales</taxon>
        <taxon>Lactobacillaceae</taxon>
        <taxon>Companilactobacillus</taxon>
    </lineage>
</organism>
<protein>
    <recommendedName>
        <fullName evidence="4">HTH marR-type domain-containing protein</fullName>
    </recommendedName>
</protein>
<keyword evidence="3" id="KW-0804">Transcription</keyword>
<dbReference type="STRING" id="1847728.BTM29_01540"/>
<proteinExistence type="predicted"/>
<evidence type="ECO:0000256" key="1">
    <source>
        <dbReference type="ARBA" id="ARBA00023015"/>
    </source>
</evidence>
<dbReference type="PANTHER" id="PTHR42756">
    <property type="entry name" value="TRANSCRIPTIONAL REGULATOR, MARR"/>
    <property type="match status" value="1"/>
</dbReference>
<evidence type="ECO:0000313" key="6">
    <source>
        <dbReference type="Proteomes" id="UP000187499"/>
    </source>
</evidence>
<keyword evidence="1" id="KW-0805">Transcription regulation</keyword>
<name>A0A1P8Q0B6_9LACO</name>
<dbReference type="PROSITE" id="PS50995">
    <property type="entry name" value="HTH_MARR_2"/>
    <property type="match status" value="1"/>
</dbReference>
<evidence type="ECO:0000256" key="3">
    <source>
        <dbReference type="ARBA" id="ARBA00023163"/>
    </source>
</evidence>
<dbReference type="GO" id="GO:0003677">
    <property type="term" value="F:DNA binding"/>
    <property type="evidence" value="ECO:0007669"/>
    <property type="project" value="UniProtKB-KW"/>
</dbReference>
<dbReference type="SUPFAM" id="SSF46785">
    <property type="entry name" value="Winged helix' DNA-binding domain"/>
    <property type="match status" value="1"/>
</dbReference>